<organism evidence="2 3">
    <name type="scientific">Lymnaea stagnalis</name>
    <name type="common">Great pond snail</name>
    <name type="synonym">Helix stagnalis</name>
    <dbReference type="NCBI Taxonomy" id="6523"/>
    <lineage>
        <taxon>Eukaryota</taxon>
        <taxon>Metazoa</taxon>
        <taxon>Spiralia</taxon>
        <taxon>Lophotrochozoa</taxon>
        <taxon>Mollusca</taxon>
        <taxon>Gastropoda</taxon>
        <taxon>Heterobranchia</taxon>
        <taxon>Euthyneura</taxon>
        <taxon>Panpulmonata</taxon>
        <taxon>Hygrophila</taxon>
        <taxon>Lymnaeoidea</taxon>
        <taxon>Lymnaeidae</taxon>
        <taxon>Lymnaea</taxon>
    </lineage>
</organism>
<dbReference type="Proteomes" id="UP001497497">
    <property type="component" value="Unassembled WGS sequence"/>
</dbReference>
<name>A0AAV2HTD7_LYMST</name>
<keyword evidence="3" id="KW-1185">Reference proteome</keyword>
<reference evidence="2 3" key="1">
    <citation type="submission" date="2024-04" db="EMBL/GenBank/DDBJ databases">
        <authorList>
            <consortium name="Genoscope - CEA"/>
            <person name="William W."/>
        </authorList>
    </citation>
    <scope>NUCLEOTIDE SEQUENCE [LARGE SCALE GENOMIC DNA]</scope>
</reference>
<feature type="compositionally biased region" description="Basic residues" evidence="1">
    <location>
        <begin position="45"/>
        <end position="54"/>
    </location>
</feature>
<feature type="compositionally biased region" description="Basic and acidic residues" evidence="1">
    <location>
        <begin position="55"/>
        <end position="65"/>
    </location>
</feature>
<evidence type="ECO:0000313" key="2">
    <source>
        <dbReference type="EMBL" id="CAL1537352.1"/>
    </source>
</evidence>
<dbReference type="AlphaFoldDB" id="A0AAV2HTD7"/>
<proteinExistence type="predicted"/>
<feature type="compositionally biased region" description="Basic and acidic residues" evidence="1">
    <location>
        <begin position="28"/>
        <end position="44"/>
    </location>
</feature>
<comment type="caution">
    <text evidence="2">The sequence shown here is derived from an EMBL/GenBank/DDBJ whole genome shotgun (WGS) entry which is preliminary data.</text>
</comment>
<sequence>MPRNLTAGRKRPAQSTEAEFQPSLPKKKKEEEEQQEEHQEEQRLRLRRHQRRRMAAREGRRRPFTEQDDANDDIDLRNGPMLTDIDKSRANRRNWDIDIKRERQIMKIGRKAATFLKFCKTCLDRKKICCENLPCGHMTNCCDCAPLVLKCAQCAQDIRGTSPIQDIVWKFLVHSTVSGMFLENSYEFSLPAL</sequence>
<dbReference type="EMBL" id="CAXITT010000259">
    <property type="protein sequence ID" value="CAL1537352.1"/>
    <property type="molecule type" value="Genomic_DNA"/>
</dbReference>
<gene>
    <name evidence="2" type="ORF">GSLYS_00011265001</name>
</gene>
<accession>A0AAV2HTD7</accession>
<protein>
    <submittedName>
        <fullName evidence="2">Uncharacterized protein</fullName>
    </submittedName>
</protein>
<evidence type="ECO:0000256" key="1">
    <source>
        <dbReference type="SAM" id="MobiDB-lite"/>
    </source>
</evidence>
<feature type="region of interest" description="Disordered" evidence="1">
    <location>
        <begin position="1"/>
        <end position="77"/>
    </location>
</feature>
<evidence type="ECO:0000313" key="3">
    <source>
        <dbReference type="Proteomes" id="UP001497497"/>
    </source>
</evidence>